<accession>A0A2M8DD04</accession>
<dbReference type="Pfam" id="PF00753">
    <property type="entry name" value="Lactamase_B"/>
    <property type="match status" value="1"/>
</dbReference>
<dbReference type="PANTHER" id="PTHR46233:SF3">
    <property type="entry name" value="HYDROXYACYLGLUTATHIONE HYDROLASE GLOC"/>
    <property type="match status" value="1"/>
</dbReference>
<organism evidence="6 7">
    <name type="scientific">Candidatus Roizmanbacteria bacterium CG_4_9_14_0_8_um_filter_34_12</name>
    <dbReference type="NCBI Taxonomy" id="1974840"/>
    <lineage>
        <taxon>Bacteria</taxon>
        <taxon>Candidatus Roizmaniibacteriota</taxon>
    </lineage>
</organism>
<dbReference type="SMART" id="SM00849">
    <property type="entry name" value="Lactamase_B"/>
    <property type="match status" value="1"/>
</dbReference>
<dbReference type="InterPro" id="IPR036866">
    <property type="entry name" value="RibonucZ/Hydroxyglut_hydro"/>
</dbReference>
<dbReference type="AlphaFoldDB" id="A0A2M8DD04"/>
<evidence type="ECO:0000259" key="5">
    <source>
        <dbReference type="SMART" id="SM00849"/>
    </source>
</evidence>
<evidence type="ECO:0000256" key="2">
    <source>
        <dbReference type="ARBA" id="ARBA00022723"/>
    </source>
</evidence>
<dbReference type="GO" id="GO:0016787">
    <property type="term" value="F:hydrolase activity"/>
    <property type="evidence" value="ECO:0007669"/>
    <property type="project" value="UniProtKB-KW"/>
</dbReference>
<dbReference type="GO" id="GO:0046872">
    <property type="term" value="F:metal ion binding"/>
    <property type="evidence" value="ECO:0007669"/>
    <property type="project" value="UniProtKB-KW"/>
</dbReference>
<feature type="non-terminal residue" evidence="6">
    <location>
        <position position="1"/>
    </location>
</feature>
<gene>
    <name evidence="6" type="ORF">CO083_02505</name>
</gene>
<dbReference type="SUPFAM" id="SSF56281">
    <property type="entry name" value="Metallo-hydrolase/oxidoreductase"/>
    <property type="match status" value="1"/>
</dbReference>
<evidence type="ECO:0000256" key="4">
    <source>
        <dbReference type="ARBA" id="ARBA00022833"/>
    </source>
</evidence>
<evidence type="ECO:0000256" key="3">
    <source>
        <dbReference type="ARBA" id="ARBA00022801"/>
    </source>
</evidence>
<comment type="cofactor">
    <cofactor evidence="1">
        <name>Zn(2+)</name>
        <dbReference type="ChEBI" id="CHEBI:29105"/>
    </cofactor>
</comment>
<protein>
    <recommendedName>
        <fullName evidence="5">Metallo-beta-lactamase domain-containing protein</fullName>
    </recommendedName>
</protein>
<keyword evidence="2" id="KW-0479">Metal-binding</keyword>
<dbReference type="InterPro" id="IPR051453">
    <property type="entry name" value="MBL_Glyoxalase_II"/>
</dbReference>
<name>A0A2M8DD04_9BACT</name>
<dbReference type="Gene3D" id="3.60.15.10">
    <property type="entry name" value="Ribonuclease Z/Hydroxyacylglutathione hydrolase-like"/>
    <property type="match status" value="1"/>
</dbReference>
<dbReference type="PANTHER" id="PTHR46233">
    <property type="entry name" value="HYDROXYACYLGLUTATHIONE HYDROLASE GLOC"/>
    <property type="match status" value="1"/>
</dbReference>
<dbReference type="EMBL" id="PFTH01000093">
    <property type="protein sequence ID" value="PJB88382.1"/>
    <property type="molecule type" value="Genomic_DNA"/>
</dbReference>
<keyword evidence="4" id="KW-0862">Zinc</keyword>
<reference evidence="7" key="1">
    <citation type="submission" date="2017-09" db="EMBL/GenBank/DDBJ databases">
        <title>Depth-based differentiation of microbial function through sediment-hosted aquifers and enrichment of novel symbionts in the deep terrestrial subsurface.</title>
        <authorList>
            <person name="Probst A.J."/>
            <person name="Ladd B."/>
            <person name="Jarett J.K."/>
            <person name="Geller-Mcgrath D.E."/>
            <person name="Sieber C.M.K."/>
            <person name="Emerson J.B."/>
            <person name="Anantharaman K."/>
            <person name="Thomas B.C."/>
            <person name="Malmstrom R."/>
            <person name="Stieglmeier M."/>
            <person name="Klingl A."/>
            <person name="Woyke T."/>
            <person name="Ryan C.M."/>
            <person name="Banfield J.F."/>
        </authorList>
    </citation>
    <scope>NUCLEOTIDE SEQUENCE [LARGE SCALE GENOMIC DNA]</scope>
</reference>
<evidence type="ECO:0000256" key="1">
    <source>
        <dbReference type="ARBA" id="ARBA00001947"/>
    </source>
</evidence>
<comment type="caution">
    <text evidence="6">The sequence shown here is derived from an EMBL/GenBank/DDBJ whole genome shotgun (WGS) entry which is preliminary data.</text>
</comment>
<sequence>IIQNNKVRRRLVPDANDANMQIISFSLGELQANCYLLIKDKECLLIDPADDANFLLEEITRRNLKLVGLLATHGHFDHIMAVGEIQLTYPEIPLYINLKDEFLLDRLQETAEYFLGHKIAIIKPKKISAVPENELKIFRLAEASAKRANFKIKIILSPGHTPGSVCFYFADDKILFSGDLIFKDGIGRYDFSYSNKKQLFDSINLITKTIPEDVIIYSGHGEKTTIKTFKTYWNKIL</sequence>
<evidence type="ECO:0000313" key="7">
    <source>
        <dbReference type="Proteomes" id="UP000229706"/>
    </source>
</evidence>
<keyword evidence="3" id="KW-0378">Hydrolase</keyword>
<dbReference type="InterPro" id="IPR001279">
    <property type="entry name" value="Metallo-B-lactamas"/>
</dbReference>
<proteinExistence type="predicted"/>
<dbReference type="Proteomes" id="UP000229706">
    <property type="component" value="Unassembled WGS sequence"/>
</dbReference>
<dbReference type="CDD" id="cd06262">
    <property type="entry name" value="metallo-hydrolase-like_MBL-fold"/>
    <property type="match status" value="1"/>
</dbReference>
<feature type="domain" description="Metallo-beta-lactamase" evidence="5">
    <location>
        <begin position="31"/>
        <end position="220"/>
    </location>
</feature>
<evidence type="ECO:0000313" key="6">
    <source>
        <dbReference type="EMBL" id="PJB88382.1"/>
    </source>
</evidence>